<dbReference type="EMBL" id="FUYJ01000012">
    <property type="protein sequence ID" value="SKB06991.1"/>
    <property type="molecule type" value="Genomic_DNA"/>
</dbReference>
<evidence type="ECO:0000313" key="7">
    <source>
        <dbReference type="EMBL" id="SKB06991.1"/>
    </source>
</evidence>
<evidence type="ECO:0000256" key="4">
    <source>
        <dbReference type="ARBA" id="ARBA00022840"/>
    </source>
</evidence>
<gene>
    <name evidence="7" type="ORF">SAMN04244570_0274</name>
</gene>
<dbReference type="PROSITE" id="PS51192">
    <property type="entry name" value="HELICASE_ATP_BIND_1"/>
    <property type="match status" value="1"/>
</dbReference>
<dbReference type="Gene3D" id="3.40.50.10810">
    <property type="entry name" value="Tandem AAA-ATPase domain"/>
    <property type="match status" value="1"/>
</dbReference>
<reference evidence="8" key="1">
    <citation type="submission" date="2017-02" db="EMBL/GenBank/DDBJ databases">
        <authorList>
            <person name="Varghese N."/>
            <person name="Submissions S."/>
        </authorList>
    </citation>
    <scope>NUCLEOTIDE SEQUENCE [LARGE SCALE GENOMIC DNA]</scope>
    <source>
        <strain evidence="8">DSM 23966</strain>
    </source>
</reference>
<organism evidence="7 8">
    <name type="scientific">Sporosarcina newyorkensis</name>
    <dbReference type="NCBI Taxonomy" id="759851"/>
    <lineage>
        <taxon>Bacteria</taxon>
        <taxon>Bacillati</taxon>
        <taxon>Bacillota</taxon>
        <taxon>Bacilli</taxon>
        <taxon>Bacillales</taxon>
        <taxon>Caryophanaceae</taxon>
        <taxon>Sporosarcina</taxon>
    </lineage>
</organism>
<dbReference type="PANTHER" id="PTHR45766:SF6">
    <property type="entry name" value="SWI_SNF-RELATED MATRIX-ASSOCIATED ACTIN-DEPENDENT REGULATOR OF CHROMATIN SUBFAMILY A-LIKE PROTEIN 1"/>
    <property type="match status" value="1"/>
</dbReference>
<dbReference type="GO" id="GO:0005524">
    <property type="term" value="F:ATP binding"/>
    <property type="evidence" value="ECO:0007669"/>
    <property type="project" value="UniProtKB-KW"/>
</dbReference>
<dbReference type="InterPro" id="IPR000330">
    <property type="entry name" value="SNF2_N"/>
</dbReference>
<dbReference type="AlphaFoldDB" id="A0A1T4Z0A4"/>
<dbReference type="InterPro" id="IPR049730">
    <property type="entry name" value="SNF2/RAD54-like_C"/>
</dbReference>
<dbReference type="RefSeq" id="WP_078818774.1">
    <property type="nucleotide sequence ID" value="NZ_FUYJ01000012.1"/>
</dbReference>
<sequence>MLIERSSAWQEAFIERLENREQWDSWTLYKMSYDISKNNLITDFKGLQSLKYLPNVTPLAHQLEVAERVIEEMNGKAILADEVGLGKTIEAGLILKEYLIRGLVKKALILVPASLANQWVEELQLKFHIPAMLYRKNFDLDYLDVVVMSMDTAKRSPHKEKIYAQDYDLIIVDEAHKLKNHKTISYTFVQNLKKKFCLLLTATPIQNDVFELFYLITLLKQGHLGSYETFKSTFSANKRDVEQDSFLNELVNQVMVRNRRQDTGIEWTNRQVQVIPVEFTDKEREAYELISGLKDVSSVFSGAFSTITLQREMCSSQEATLGTLKKLSADCRSTDEIAYVNEVIQQLGNLSVHSKAEKAVDLIIKANDKVILFTEYRATQMYLCEYFHSKGISSVLFNGKLSKNSREWIKHLFKQNAQVLIATESGAEGINLQFCHHVINYDLPWNPMKLEQRIGRVHRLGQEHDVHIYNLAIQDTIEDHILGVLQRKIEVFEKVVGQLDDILKTTKKSEEDVHVSATNPRISKTILQ</sequence>
<dbReference type="GO" id="GO:0004386">
    <property type="term" value="F:helicase activity"/>
    <property type="evidence" value="ECO:0007669"/>
    <property type="project" value="UniProtKB-KW"/>
</dbReference>
<dbReference type="CDD" id="cd18011">
    <property type="entry name" value="DEXDc_RapA"/>
    <property type="match status" value="1"/>
</dbReference>
<dbReference type="InterPro" id="IPR001650">
    <property type="entry name" value="Helicase_C-like"/>
</dbReference>
<evidence type="ECO:0000256" key="2">
    <source>
        <dbReference type="ARBA" id="ARBA00022801"/>
    </source>
</evidence>
<name>A0A1T4Z0A4_9BACL</name>
<evidence type="ECO:0000259" key="5">
    <source>
        <dbReference type="PROSITE" id="PS51192"/>
    </source>
</evidence>
<dbReference type="InterPro" id="IPR038718">
    <property type="entry name" value="SNF2-like_sf"/>
</dbReference>
<dbReference type="PROSITE" id="PS51194">
    <property type="entry name" value="HELICASE_CTER"/>
    <property type="match status" value="1"/>
</dbReference>
<dbReference type="InterPro" id="IPR027417">
    <property type="entry name" value="P-loop_NTPase"/>
</dbReference>
<dbReference type="InterPro" id="IPR057342">
    <property type="entry name" value="DEXDc_RapA"/>
</dbReference>
<feature type="domain" description="Helicase ATP-binding" evidence="5">
    <location>
        <begin position="68"/>
        <end position="222"/>
    </location>
</feature>
<accession>A0A1T4Z0A4</accession>
<dbReference type="Gene3D" id="3.40.50.300">
    <property type="entry name" value="P-loop containing nucleotide triphosphate hydrolases"/>
    <property type="match status" value="1"/>
</dbReference>
<keyword evidence="2" id="KW-0378">Hydrolase</keyword>
<evidence type="ECO:0000259" key="6">
    <source>
        <dbReference type="PROSITE" id="PS51194"/>
    </source>
</evidence>
<dbReference type="PANTHER" id="PTHR45766">
    <property type="entry name" value="DNA ANNEALING HELICASE AND ENDONUCLEASE ZRANB3 FAMILY MEMBER"/>
    <property type="match status" value="1"/>
</dbReference>
<dbReference type="Pfam" id="PF00271">
    <property type="entry name" value="Helicase_C"/>
    <property type="match status" value="1"/>
</dbReference>
<dbReference type="Pfam" id="PF00176">
    <property type="entry name" value="SNF2-rel_dom"/>
    <property type="match status" value="1"/>
</dbReference>
<keyword evidence="8" id="KW-1185">Reference proteome</keyword>
<dbReference type="CDD" id="cd18793">
    <property type="entry name" value="SF2_C_SNF"/>
    <property type="match status" value="1"/>
</dbReference>
<dbReference type="GO" id="GO:0016787">
    <property type="term" value="F:hydrolase activity"/>
    <property type="evidence" value="ECO:0007669"/>
    <property type="project" value="UniProtKB-KW"/>
</dbReference>
<dbReference type="Proteomes" id="UP000190042">
    <property type="component" value="Unassembled WGS sequence"/>
</dbReference>
<dbReference type="SMART" id="SM00490">
    <property type="entry name" value="HELICc"/>
    <property type="match status" value="1"/>
</dbReference>
<keyword evidence="3 7" id="KW-0347">Helicase</keyword>
<keyword evidence="1" id="KW-0547">Nucleotide-binding</keyword>
<evidence type="ECO:0000256" key="1">
    <source>
        <dbReference type="ARBA" id="ARBA00022741"/>
    </source>
</evidence>
<keyword evidence="4" id="KW-0067">ATP-binding</keyword>
<dbReference type="SMART" id="SM00487">
    <property type="entry name" value="DEXDc"/>
    <property type="match status" value="1"/>
</dbReference>
<protein>
    <submittedName>
        <fullName evidence="7">Helicase conserved C-terminal domain-containing protein</fullName>
    </submittedName>
</protein>
<evidence type="ECO:0000313" key="8">
    <source>
        <dbReference type="Proteomes" id="UP000190042"/>
    </source>
</evidence>
<feature type="domain" description="Helicase C-terminal" evidence="6">
    <location>
        <begin position="358"/>
        <end position="510"/>
    </location>
</feature>
<dbReference type="InterPro" id="IPR014001">
    <property type="entry name" value="Helicase_ATP-bd"/>
</dbReference>
<dbReference type="SUPFAM" id="SSF52540">
    <property type="entry name" value="P-loop containing nucleoside triphosphate hydrolases"/>
    <property type="match status" value="2"/>
</dbReference>
<evidence type="ECO:0000256" key="3">
    <source>
        <dbReference type="ARBA" id="ARBA00022806"/>
    </source>
</evidence>
<proteinExistence type="predicted"/>